<feature type="transmembrane region" description="Helical" evidence="2">
    <location>
        <begin position="171"/>
        <end position="195"/>
    </location>
</feature>
<feature type="transmembrane region" description="Helical" evidence="2">
    <location>
        <begin position="70"/>
        <end position="90"/>
    </location>
</feature>
<evidence type="ECO:0008006" key="5">
    <source>
        <dbReference type="Google" id="ProtNLM"/>
    </source>
</evidence>
<comment type="caution">
    <text evidence="3">The sequence shown here is derived from an EMBL/GenBank/DDBJ whole genome shotgun (WGS) entry which is preliminary data.</text>
</comment>
<name>A0A949JK69_9ACTN</name>
<evidence type="ECO:0000313" key="4">
    <source>
        <dbReference type="Proteomes" id="UP000694501"/>
    </source>
</evidence>
<keyword evidence="2" id="KW-1133">Transmembrane helix</keyword>
<evidence type="ECO:0000313" key="3">
    <source>
        <dbReference type="EMBL" id="MBU7597714.1"/>
    </source>
</evidence>
<dbReference type="AlphaFoldDB" id="A0A949JK69"/>
<dbReference type="EMBL" id="JAELVF020000001">
    <property type="protein sequence ID" value="MBU7597714.1"/>
    <property type="molecule type" value="Genomic_DNA"/>
</dbReference>
<feature type="transmembrane region" description="Helical" evidence="2">
    <location>
        <begin position="44"/>
        <end position="63"/>
    </location>
</feature>
<organism evidence="3 4">
    <name type="scientific">Streptomyces tardus</name>
    <dbReference type="NCBI Taxonomy" id="2780544"/>
    <lineage>
        <taxon>Bacteria</taxon>
        <taxon>Bacillati</taxon>
        <taxon>Actinomycetota</taxon>
        <taxon>Actinomycetes</taxon>
        <taxon>Kitasatosporales</taxon>
        <taxon>Streptomycetaceae</taxon>
        <taxon>Streptomyces</taxon>
    </lineage>
</organism>
<evidence type="ECO:0000256" key="1">
    <source>
        <dbReference type="SAM" id="MobiDB-lite"/>
    </source>
</evidence>
<keyword evidence="4" id="KW-1185">Reference proteome</keyword>
<dbReference type="Proteomes" id="UP000694501">
    <property type="component" value="Unassembled WGS sequence"/>
</dbReference>
<evidence type="ECO:0000256" key="2">
    <source>
        <dbReference type="SAM" id="Phobius"/>
    </source>
</evidence>
<proteinExistence type="predicted"/>
<reference evidence="3" key="1">
    <citation type="submission" date="2021-06" db="EMBL/GenBank/DDBJ databases">
        <title>Sequencing of actinobacteria type strains.</title>
        <authorList>
            <person name="Nguyen G.-S."/>
            <person name="Wentzel A."/>
        </authorList>
    </citation>
    <scope>NUCLEOTIDE SEQUENCE</scope>
    <source>
        <strain evidence="3">P38-E01</strain>
    </source>
</reference>
<protein>
    <recommendedName>
        <fullName evidence="5">Integral membrane protein</fullName>
    </recommendedName>
</protein>
<keyword evidence="2" id="KW-0812">Transmembrane</keyword>
<keyword evidence="2" id="KW-0472">Membrane</keyword>
<feature type="region of interest" description="Disordered" evidence="1">
    <location>
        <begin position="259"/>
        <end position="279"/>
    </location>
</feature>
<gene>
    <name evidence="3" type="ORF">JGS22_008800</name>
</gene>
<accession>A0A949JK69</accession>
<sequence>MGAAMNLPVVRAGADLRLLRAAVFTAACVALSAAAHTVGGGTPVPLWTLGLAALLTFTVAAPLAGRERALPGIAAGLALGQLALHGLFAAGQTLSVRATGGAGDDRRIIELARALLCNDQLAGSLTVAHARRSLSEAGLGHLAESASHGAHASHGSADPAVSDVAAPALNAAFATATSPMLLAHLAAAVVTGVLLRRGEAALWRLVRLSVLAVDELLLRALRDVLHWLRALGAGLAKGCRPVRPAPPAGAPVPVEAEALRHSVSRRGPPSDAEDFALTA</sequence>